<evidence type="ECO:0008006" key="8">
    <source>
        <dbReference type="Google" id="ProtNLM"/>
    </source>
</evidence>
<dbReference type="AlphaFoldDB" id="A0A2T5JJP1"/>
<dbReference type="GO" id="GO:0015031">
    <property type="term" value="P:protein transport"/>
    <property type="evidence" value="ECO:0007669"/>
    <property type="project" value="UniProtKB-KW"/>
</dbReference>
<comment type="subcellular location">
    <subcellularLocation>
        <location evidence="1">Cell membrane</location>
        <topology evidence="1">Multi-pass membrane protein</topology>
    </subcellularLocation>
</comment>
<keyword evidence="5" id="KW-0472">Membrane</keyword>
<feature type="transmembrane region" description="Helical" evidence="5">
    <location>
        <begin position="68"/>
        <end position="94"/>
    </location>
</feature>
<evidence type="ECO:0000313" key="7">
    <source>
        <dbReference type="Proteomes" id="UP000244060"/>
    </source>
</evidence>
<dbReference type="OrthoDB" id="9783218at2"/>
<accession>A0A2T5JJP1</accession>
<proteinExistence type="predicted"/>
<keyword evidence="5" id="KW-1133">Transmembrane helix</keyword>
<dbReference type="GO" id="GO:0015833">
    <property type="term" value="P:peptide transport"/>
    <property type="evidence" value="ECO:0007669"/>
    <property type="project" value="UniProtKB-KW"/>
</dbReference>
<dbReference type="PANTHER" id="PTHR43386">
    <property type="entry name" value="OLIGOPEPTIDE TRANSPORT SYSTEM PERMEASE PROTEIN APPC"/>
    <property type="match status" value="1"/>
</dbReference>
<comment type="caution">
    <text evidence="6">The sequence shown here is derived from an EMBL/GenBank/DDBJ whole genome shotgun (WGS) entry which is preliminary data.</text>
</comment>
<keyword evidence="5" id="KW-0812">Transmembrane</keyword>
<dbReference type="Proteomes" id="UP000244060">
    <property type="component" value="Unassembled WGS sequence"/>
</dbReference>
<reference evidence="6 7" key="1">
    <citation type="submission" date="2018-04" db="EMBL/GenBank/DDBJ databases">
        <title>Genomic Encyclopedia of Type Strains, Phase III (KMG-III): the genomes of soil and plant-associated and newly described type strains.</title>
        <authorList>
            <person name="Whitman W."/>
        </authorList>
    </citation>
    <scope>NUCLEOTIDE SEQUENCE [LARGE SCALE GENOMIC DNA]</scope>
    <source>
        <strain evidence="6 7">KA25</strain>
    </source>
</reference>
<keyword evidence="3" id="KW-0571">Peptide transport</keyword>
<sequence>MRARQSLIGWGLLALVLAFAALAPLADAVGPLRQNLMRVLAGPDALAPFGYDHLGRSMIARLAHGLRLSLMIALAAAATAAAVGIALGTLAACWTAPRPRSREVNSSASRSCGRCCSIR</sequence>
<name>A0A2T5JJP1_9RHOB</name>
<keyword evidence="2" id="KW-0813">Transport</keyword>
<dbReference type="EMBL" id="QAOT01000050">
    <property type="protein sequence ID" value="PTR06384.1"/>
    <property type="molecule type" value="Genomic_DNA"/>
</dbReference>
<evidence type="ECO:0000256" key="2">
    <source>
        <dbReference type="ARBA" id="ARBA00022448"/>
    </source>
</evidence>
<keyword evidence="4" id="KW-0653">Protein transport</keyword>
<gene>
    <name evidence="6" type="ORF">C8J28_1506</name>
</gene>
<evidence type="ECO:0000256" key="5">
    <source>
        <dbReference type="SAM" id="Phobius"/>
    </source>
</evidence>
<dbReference type="InterPro" id="IPR050366">
    <property type="entry name" value="BP-dependent_transpt_permease"/>
</dbReference>
<dbReference type="PANTHER" id="PTHR43386:SF1">
    <property type="entry name" value="D,D-DIPEPTIDE TRANSPORT SYSTEM PERMEASE PROTEIN DDPC-RELATED"/>
    <property type="match status" value="1"/>
</dbReference>
<organism evidence="6 7">
    <name type="scientific">Cereibacter azotoformans</name>
    <dbReference type="NCBI Taxonomy" id="43057"/>
    <lineage>
        <taxon>Bacteria</taxon>
        <taxon>Pseudomonadati</taxon>
        <taxon>Pseudomonadota</taxon>
        <taxon>Alphaproteobacteria</taxon>
        <taxon>Rhodobacterales</taxon>
        <taxon>Paracoccaceae</taxon>
        <taxon>Cereibacter</taxon>
    </lineage>
</organism>
<evidence type="ECO:0000256" key="3">
    <source>
        <dbReference type="ARBA" id="ARBA00022856"/>
    </source>
</evidence>
<dbReference type="GO" id="GO:0005886">
    <property type="term" value="C:plasma membrane"/>
    <property type="evidence" value="ECO:0007669"/>
    <property type="project" value="UniProtKB-SubCell"/>
</dbReference>
<keyword evidence="7" id="KW-1185">Reference proteome</keyword>
<evidence type="ECO:0000313" key="6">
    <source>
        <dbReference type="EMBL" id="PTR06384.1"/>
    </source>
</evidence>
<evidence type="ECO:0000256" key="1">
    <source>
        <dbReference type="ARBA" id="ARBA00004651"/>
    </source>
</evidence>
<protein>
    <recommendedName>
        <fullName evidence="8">ABC transmembrane type-1 domain-containing protein</fullName>
    </recommendedName>
</protein>
<evidence type="ECO:0000256" key="4">
    <source>
        <dbReference type="ARBA" id="ARBA00022927"/>
    </source>
</evidence>